<comment type="caution">
    <text evidence="1">The sequence shown here is derived from an EMBL/GenBank/DDBJ whole genome shotgun (WGS) entry which is preliminary data.</text>
</comment>
<dbReference type="EMBL" id="CM042038">
    <property type="protein sequence ID" value="KAI3731034.1"/>
    <property type="molecule type" value="Genomic_DNA"/>
</dbReference>
<sequence>METDPMMNNLTPATTNKSPCLTFKASFLLIKEIHEAKGIGYTRCYSLAIVSWELIHNKLPAYVAAFKVFVPPSAILNPKVSLIHHTDTEISDRNTYYH</sequence>
<accession>A0ACB9C9V4</accession>
<organism evidence="1 2">
    <name type="scientific">Smallanthus sonchifolius</name>
    <dbReference type="NCBI Taxonomy" id="185202"/>
    <lineage>
        <taxon>Eukaryota</taxon>
        <taxon>Viridiplantae</taxon>
        <taxon>Streptophyta</taxon>
        <taxon>Embryophyta</taxon>
        <taxon>Tracheophyta</taxon>
        <taxon>Spermatophyta</taxon>
        <taxon>Magnoliopsida</taxon>
        <taxon>eudicotyledons</taxon>
        <taxon>Gunneridae</taxon>
        <taxon>Pentapetalae</taxon>
        <taxon>asterids</taxon>
        <taxon>campanulids</taxon>
        <taxon>Asterales</taxon>
        <taxon>Asteraceae</taxon>
        <taxon>Asteroideae</taxon>
        <taxon>Heliantheae alliance</taxon>
        <taxon>Millerieae</taxon>
        <taxon>Smallanthus</taxon>
    </lineage>
</organism>
<dbReference type="Proteomes" id="UP001056120">
    <property type="component" value="Linkage Group LG21"/>
</dbReference>
<protein>
    <submittedName>
        <fullName evidence="1">Uncharacterized protein</fullName>
    </submittedName>
</protein>
<reference evidence="1 2" key="2">
    <citation type="journal article" date="2022" name="Mol. Ecol. Resour.">
        <title>The genomes of chicory, endive, great burdock and yacon provide insights into Asteraceae paleo-polyploidization history and plant inulin production.</title>
        <authorList>
            <person name="Fan W."/>
            <person name="Wang S."/>
            <person name="Wang H."/>
            <person name="Wang A."/>
            <person name="Jiang F."/>
            <person name="Liu H."/>
            <person name="Zhao H."/>
            <person name="Xu D."/>
            <person name="Zhang Y."/>
        </authorList>
    </citation>
    <scope>NUCLEOTIDE SEQUENCE [LARGE SCALE GENOMIC DNA]</scope>
    <source>
        <strain evidence="2">cv. Yunnan</strain>
        <tissue evidence="1">Leaves</tissue>
    </source>
</reference>
<name>A0ACB9C9V4_9ASTR</name>
<gene>
    <name evidence="1" type="ORF">L1987_62217</name>
</gene>
<keyword evidence="2" id="KW-1185">Reference proteome</keyword>
<proteinExistence type="predicted"/>
<evidence type="ECO:0000313" key="1">
    <source>
        <dbReference type="EMBL" id="KAI3731034.1"/>
    </source>
</evidence>
<reference evidence="2" key="1">
    <citation type="journal article" date="2022" name="Mol. Ecol. Resour.">
        <title>The genomes of chicory, endive, great burdock and yacon provide insights into Asteraceae palaeo-polyploidization history and plant inulin production.</title>
        <authorList>
            <person name="Fan W."/>
            <person name="Wang S."/>
            <person name="Wang H."/>
            <person name="Wang A."/>
            <person name="Jiang F."/>
            <person name="Liu H."/>
            <person name="Zhao H."/>
            <person name="Xu D."/>
            <person name="Zhang Y."/>
        </authorList>
    </citation>
    <scope>NUCLEOTIDE SEQUENCE [LARGE SCALE GENOMIC DNA]</scope>
    <source>
        <strain evidence="2">cv. Yunnan</strain>
    </source>
</reference>
<evidence type="ECO:0000313" key="2">
    <source>
        <dbReference type="Proteomes" id="UP001056120"/>
    </source>
</evidence>